<protein>
    <submittedName>
        <fullName evidence="2">TrkA domain protein</fullName>
    </submittedName>
</protein>
<evidence type="ECO:0000259" key="1">
    <source>
        <dbReference type="PROSITE" id="PS51202"/>
    </source>
</evidence>
<sequence length="160" mass="17021">MDIEETKLPGVGLRHDFVTERGRRVGVISQRNGDRELLIYSEDDPDACQFVVDLHPGEAEALAELLGAPRVIERLARMREQVEGIATEGIVVGAGSPYDGRPMGEAQIRSRTGASVVALVRRGDVIPSPTPAQVIQAGDKVVVVGTEDGVRATAKILASG</sequence>
<comment type="caution">
    <text evidence="2">The sequence shown here is derived from an EMBL/GenBank/DDBJ whole genome shotgun (WGS) entry which is preliminary data.</text>
</comment>
<dbReference type="EMBL" id="PTJD01000024">
    <property type="protein sequence ID" value="PPK90783.1"/>
    <property type="molecule type" value="Genomic_DNA"/>
</dbReference>
<name>A0A2S6IC28_9ACTN</name>
<dbReference type="Proteomes" id="UP000239485">
    <property type="component" value="Unassembled WGS sequence"/>
</dbReference>
<dbReference type="InterPro" id="IPR058776">
    <property type="entry name" value="KhtT-like_N"/>
</dbReference>
<dbReference type="PROSITE" id="PS51202">
    <property type="entry name" value="RCK_C"/>
    <property type="match status" value="1"/>
</dbReference>
<organism evidence="2 3">
    <name type="scientific">Kineococcus xinjiangensis</name>
    <dbReference type="NCBI Taxonomy" id="512762"/>
    <lineage>
        <taxon>Bacteria</taxon>
        <taxon>Bacillati</taxon>
        <taxon>Actinomycetota</taxon>
        <taxon>Actinomycetes</taxon>
        <taxon>Kineosporiales</taxon>
        <taxon>Kineosporiaceae</taxon>
        <taxon>Kineococcus</taxon>
    </lineage>
</organism>
<reference evidence="2 3" key="1">
    <citation type="submission" date="2018-02" db="EMBL/GenBank/DDBJ databases">
        <title>Genomic Encyclopedia of Archaeal and Bacterial Type Strains, Phase II (KMG-II): from individual species to whole genera.</title>
        <authorList>
            <person name="Goeker M."/>
        </authorList>
    </citation>
    <scope>NUCLEOTIDE SEQUENCE [LARGE SCALE GENOMIC DNA]</scope>
    <source>
        <strain evidence="2 3">DSM 22857</strain>
    </source>
</reference>
<dbReference type="InterPro" id="IPR026278">
    <property type="entry name" value="KhtT"/>
</dbReference>
<gene>
    <name evidence="2" type="ORF">CLV92_1248</name>
</gene>
<dbReference type="PANTHER" id="PTHR30445:SF8">
    <property type="entry name" value="K(+)_H(+) ANTIPORTER SUBUNIT KHTT"/>
    <property type="match status" value="1"/>
</dbReference>
<evidence type="ECO:0000313" key="3">
    <source>
        <dbReference type="Proteomes" id="UP000239485"/>
    </source>
</evidence>
<dbReference type="InterPro" id="IPR050144">
    <property type="entry name" value="AAE_transporter"/>
</dbReference>
<dbReference type="Pfam" id="PF02080">
    <property type="entry name" value="TrkA_C"/>
    <property type="match status" value="1"/>
</dbReference>
<dbReference type="OrthoDB" id="5242677at2"/>
<dbReference type="RefSeq" id="WP_104435845.1">
    <property type="nucleotide sequence ID" value="NZ_PTJD01000024.1"/>
</dbReference>
<accession>A0A2S6IC28</accession>
<dbReference type="SUPFAM" id="SSF116726">
    <property type="entry name" value="TrkA C-terminal domain-like"/>
    <property type="match status" value="1"/>
</dbReference>
<feature type="domain" description="RCK C-terminal" evidence="1">
    <location>
        <begin position="75"/>
        <end position="159"/>
    </location>
</feature>
<dbReference type="PIRSF" id="PIRSF005028">
    <property type="entry name" value="KhtT"/>
    <property type="match status" value="1"/>
</dbReference>
<dbReference type="InterPro" id="IPR006037">
    <property type="entry name" value="RCK_C"/>
</dbReference>
<dbReference type="Pfam" id="PF25991">
    <property type="entry name" value="KhtT_N"/>
    <property type="match status" value="1"/>
</dbReference>
<dbReference type="Gene3D" id="3.30.70.1450">
    <property type="entry name" value="Regulator of K+ conductance, C-terminal domain"/>
    <property type="match status" value="1"/>
</dbReference>
<dbReference type="InterPro" id="IPR036721">
    <property type="entry name" value="RCK_C_sf"/>
</dbReference>
<proteinExistence type="predicted"/>
<dbReference type="PANTHER" id="PTHR30445">
    <property type="entry name" value="K(+)_H(+) ANTIPORTER SUBUNIT KHTT"/>
    <property type="match status" value="1"/>
</dbReference>
<dbReference type="GO" id="GO:0006813">
    <property type="term" value="P:potassium ion transport"/>
    <property type="evidence" value="ECO:0007669"/>
    <property type="project" value="InterPro"/>
</dbReference>
<dbReference type="AlphaFoldDB" id="A0A2S6IC28"/>
<evidence type="ECO:0000313" key="2">
    <source>
        <dbReference type="EMBL" id="PPK90783.1"/>
    </source>
</evidence>
<dbReference type="GO" id="GO:0008324">
    <property type="term" value="F:monoatomic cation transmembrane transporter activity"/>
    <property type="evidence" value="ECO:0007669"/>
    <property type="project" value="InterPro"/>
</dbReference>
<keyword evidence="3" id="KW-1185">Reference proteome</keyword>